<feature type="transmembrane region" description="Helical" evidence="6">
    <location>
        <begin position="54"/>
        <end position="73"/>
    </location>
</feature>
<dbReference type="PANTHER" id="PTHR30213">
    <property type="entry name" value="INNER MEMBRANE PROTEIN YHJD"/>
    <property type="match status" value="1"/>
</dbReference>
<feature type="transmembrane region" description="Helical" evidence="6">
    <location>
        <begin position="204"/>
        <end position="226"/>
    </location>
</feature>
<comment type="caution">
    <text evidence="7">The sequence shown here is derived from an EMBL/GenBank/DDBJ whole genome shotgun (WGS) entry which is preliminary data.</text>
</comment>
<sequence length="304" mass="32048">MGAWRGRYRDRYAAGRARVEAVRDGAYARPGIGRAVRSYQRYYTLGMQHVAGSVTYFGILSLFPLVALVYAVAGHVVARQPQLQAELDRSIQQTLGVDADLGASVFAAQAKASVRAVTTTLGVLGLLYAGRLWVDAGRRALRTVWGPGSAREPGFVRGYVRDLVVLVVFLAAVLVLLGLAVLALGGPFRLAASDGHAVPLWGEVAARVAGAALAAGWGALICGWLFRRLGGAPRDARVAQASWAGGAGLTAMAVAALFLLRHALTDPLYGLPLVVIGLMLWVSGLSRLLLSLAVWASTPDAPQV</sequence>
<keyword evidence="2" id="KW-1003">Cell membrane</keyword>
<protein>
    <submittedName>
        <fullName evidence="7">YihY/virulence factor BrkB family protein</fullName>
    </submittedName>
</protein>
<feature type="transmembrane region" description="Helical" evidence="6">
    <location>
        <begin position="238"/>
        <end position="259"/>
    </location>
</feature>
<keyword evidence="8" id="KW-1185">Reference proteome</keyword>
<evidence type="ECO:0000256" key="4">
    <source>
        <dbReference type="ARBA" id="ARBA00022989"/>
    </source>
</evidence>
<feature type="transmembrane region" description="Helical" evidence="6">
    <location>
        <begin position="163"/>
        <end position="184"/>
    </location>
</feature>
<feature type="transmembrane region" description="Helical" evidence="6">
    <location>
        <begin position="271"/>
        <end position="296"/>
    </location>
</feature>
<dbReference type="RefSeq" id="WP_220163975.1">
    <property type="nucleotide sequence ID" value="NZ_JAIBOA010000003.1"/>
</dbReference>
<proteinExistence type="predicted"/>
<evidence type="ECO:0000256" key="5">
    <source>
        <dbReference type="ARBA" id="ARBA00023136"/>
    </source>
</evidence>
<evidence type="ECO:0000256" key="6">
    <source>
        <dbReference type="SAM" id="Phobius"/>
    </source>
</evidence>
<dbReference type="InterPro" id="IPR017039">
    <property type="entry name" value="Virul_fac_BrkB"/>
</dbReference>
<evidence type="ECO:0000313" key="7">
    <source>
        <dbReference type="EMBL" id="MBW8481879.1"/>
    </source>
</evidence>
<gene>
    <name evidence="7" type="ORF">K1Y72_05830</name>
</gene>
<dbReference type="Pfam" id="PF03631">
    <property type="entry name" value="Virul_fac_BrkB"/>
    <property type="match status" value="1"/>
</dbReference>
<keyword evidence="4 6" id="KW-1133">Transmembrane helix</keyword>
<evidence type="ECO:0000256" key="2">
    <source>
        <dbReference type="ARBA" id="ARBA00022475"/>
    </source>
</evidence>
<organism evidence="7 8">
    <name type="scientific">Actinomadura parmotrematis</name>
    <dbReference type="NCBI Taxonomy" id="2864039"/>
    <lineage>
        <taxon>Bacteria</taxon>
        <taxon>Bacillati</taxon>
        <taxon>Actinomycetota</taxon>
        <taxon>Actinomycetes</taxon>
        <taxon>Streptosporangiales</taxon>
        <taxon>Thermomonosporaceae</taxon>
        <taxon>Actinomadura</taxon>
    </lineage>
</organism>
<dbReference type="PANTHER" id="PTHR30213:SF1">
    <property type="entry name" value="INNER MEMBRANE PROTEIN YHJD"/>
    <property type="match status" value="1"/>
</dbReference>
<dbReference type="Proteomes" id="UP000774570">
    <property type="component" value="Unassembled WGS sequence"/>
</dbReference>
<name>A0ABS7FNB1_9ACTN</name>
<evidence type="ECO:0000313" key="8">
    <source>
        <dbReference type="Proteomes" id="UP000774570"/>
    </source>
</evidence>
<evidence type="ECO:0000256" key="1">
    <source>
        <dbReference type="ARBA" id="ARBA00004651"/>
    </source>
</evidence>
<keyword evidence="5 6" id="KW-0472">Membrane</keyword>
<keyword evidence="3 6" id="KW-0812">Transmembrane</keyword>
<reference evidence="7 8" key="1">
    <citation type="submission" date="2021-07" db="EMBL/GenBank/DDBJ databases">
        <title>Actinomadura sp. PM05-2 isolated from lichen.</title>
        <authorList>
            <person name="Somphong A."/>
            <person name="Phongsopitanun W."/>
            <person name="Tanasupawat S."/>
            <person name="Peongsungnone V."/>
        </authorList>
    </citation>
    <scope>NUCLEOTIDE SEQUENCE [LARGE SCALE GENOMIC DNA]</scope>
    <source>
        <strain evidence="7 8">PM05-2</strain>
    </source>
</reference>
<accession>A0ABS7FNB1</accession>
<evidence type="ECO:0000256" key="3">
    <source>
        <dbReference type="ARBA" id="ARBA00022692"/>
    </source>
</evidence>
<comment type="subcellular location">
    <subcellularLocation>
        <location evidence="1">Cell membrane</location>
        <topology evidence="1">Multi-pass membrane protein</topology>
    </subcellularLocation>
</comment>
<dbReference type="EMBL" id="JAIBOA010000003">
    <property type="protein sequence ID" value="MBW8481879.1"/>
    <property type="molecule type" value="Genomic_DNA"/>
</dbReference>